<dbReference type="InterPro" id="IPR008929">
    <property type="entry name" value="Chondroitin_lyas"/>
</dbReference>
<dbReference type="InterPro" id="IPR008979">
    <property type="entry name" value="Galactose-bd-like_sf"/>
</dbReference>
<comment type="subcellular location">
    <subcellularLocation>
        <location evidence="1">Cell envelope</location>
    </subcellularLocation>
</comment>
<evidence type="ECO:0000313" key="5">
    <source>
        <dbReference type="Proteomes" id="UP001597180"/>
    </source>
</evidence>
<organism evidence="4 5">
    <name type="scientific">Paenibacillus vulneris</name>
    <dbReference type="NCBI Taxonomy" id="1133364"/>
    <lineage>
        <taxon>Bacteria</taxon>
        <taxon>Bacillati</taxon>
        <taxon>Bacillota</taxon>
        <taxon>Bacilli</taxon>
        <taxon>Bacillales</taxon>
        <taxon>Paenibacillaceae</taxon>
        <taxon>Paenibacillus</taxon>
    </lineage>
</organism>
<dbReference type="Proteomes" id="UP001597180">
    <property type="component" value="Unassembled WGS sequence"/>
</dbReference>
<evidence type="ECO:0000256" key="1">
    <source>
        <dbReference type="ARBA" id="ARBA00004196"/>
    </source>
</evidence>
<evidence type="ECO:0000256" key="2">
    <source>
        <dbReference type="SAM" id="SignalP"/>
    </source>
</evidence>
<feature type="signal peptide" evidence="2">
    <location>
        <begin position="1"/>
        <end position="32"/>
    </location>
</feature>
<proteinExistence type="predicted"/>
<dbReference type="PROSITE" id="PS50022">
    <property type="entry name" value="FA58C_3"/>
    <property type="match status" value="1"/>
</dbReference>
<dbReference type="PANTHER" id="PTHR38045">
    <property type="entry name" value="CHROMOSOME 1, WHOLE GENOME SHOTGUN SEQUENCE"/>
    <property type="match status" value="1"/>
</dbReference>
<dbReference type="Gene3D" id="2.60.120.200">
    <property type="match status" value="1"/>
</dbReference>
<dbReference type="Gene3D" id="1.50.10.100">
    <property type="entry name" value="Chondroitin AC/alginate lyase"/>
    <property type="match status" value="1"/>
</dbReference>
<feature type="chain" id="PRO_5045693741" evidence="2">
    <location>
        <begin position="33"/>
        <end position="1260"/>
    </location>
</feature>
<evidence type="ECO:0000259" key="3">
    <source>
        <dbReference type="PROSITE" id="PS50022"/>
    </source>
</evidence>
<dbReference type="EMBL" id="JBHTLU010000006">
    <property type="protein sequence ID" value="MFD1218824.1"/>
    <property type="molecule type" value="Genomic_DNA"/>
</dbReference>
<dbReference type="Pfam" id="PF07833">
    <property type="entry name" value="Cu_amine_oxidN1"/>
    <property type="match status" value="1"/>
</dbReference>
<name>A0ABW3UH27_9BACL</name>
<dbReference type="Gene3D" id="3.30.457.10">
    <property type="entry name" value="Copper amine oxidase-like, N-terminal domain"/>
    <property type="match status" value="1"/>
</dbReference>
<dbReference type="SUPFAM" id="SSF49899">
    <property type="entry name" value="Concanavalin A-like lectins/glucanases"/>
    <property type="match status" value="1"/>
</dbReference>
<keyword evidence="2" id="KW-0732">Signal</keyword>
<dbReference type="RefSeq" id="WP_079913468.1">
    <property type="nucleotide sequence ID" value="NZ_BAABJG010000012.1"/>
</dbReference>
<protein>
    <submittedName>
        <fullName evidence="4">Discoidin domain-containing protein</fullName>
    </submittedName>
</protein>
<dbReference type="InterPro" id="IPR036582">
    <property type="entry name" value="Mao_N_sf"/>
</dbReference>
<dbReference type="Pfam" id="PF16332">
    <property type="entry name" value="DUF4962"/>
    <property type="match status" value="1"/>
</dbReference>
<comment type="caution">
    <text evidence="4">The sequence shown here is derived from an EMBL/GenBank/DDBJ whole genome shotgun (WGS) entry which is preliminary data.</text>
</comment>
<dbReference type="Pfam" id="PF00754">
    <property type="entry name" value="F5_F8_type_C"/>
    <property type="match status" value="1"/>
</dbReference>
<dbReference type="SUPFAM" id="SSF49785">
    <property type="entry name" value="Galactose-binding domain-like"/>
    <property type="match status" value="1"/>
</dbReference>
<sequence length="1260" mass="137253">MKLRTSPYFKGLLLFMTALLILSGFTSYSAWAGGSALAYADGAAPVIYVNDNFDTHGSGAPKGWSASGLTSGAMITGEEVAGRTGKSLHLRSGTASDLVLTKTFTSPLTGNVAIEMKVKYNQAKFYSPLIQIKSSTNVQSALLEFKADGYMYAGGAKLPGGTYAADTWYQVTVIVKHATKKIDVYVDGVKKMADGIYSNSATMNDIASFKAYTKAQTGTDNEFWMDDVRVYASEVPLDDSYFQTPDPGTGNANDAYAQARLKQSIALLAGFPNAYAFLQRKPLNAADPTVKPRVENGKVLVPLQFVAEQLDVPYSWNATAGTVTLGPKSGTLGSALTLTVGSSNVTGGSSPIVLDAPVRLIGTTVLVSSDLFSKALGQHVLSHDELVLISTANPLPDESELLKLTKEAIRRIVYDRPTAAELVAELKQHNPNQQHPRLFMTPDRITSLQNQIQTDANLSKWYGDLRKSADTVLTTPVGTYDLPDGRRMDSAKDARPFIEKTALMYLLSGETKYAQRAVDEMLKAASIPNWNEQNEFLNTSELTAGMAIGYDWLYSYLTQQQRDTIRTAIRDKGLSKAIDAHNNNAWWVSLSDNEKISNWNAVCNGGIILGALAIGDEEEAVAGDIMAKSLRSLEDFILLEFNPDGGWSEGPGYWRYTVEYLVTYMAAMQTALGKTYGHTETPGFYKTAYFINYVLSPQGSFNFGDSNSFKIRAPELFWMAKQLNNPDVAGLRLLLMQEAKQAGGVYDLLWYDPSLLNMNVSIPLDQYFRNTELATFRSKWNDLTARFAGIMGGKGNSSHAHSDVGNFVFEADGVQWAIDLGSDDYNLPNYFDYDNQRFKYYRLMPEGHNTVVINPDGTFEQDQYAFSPIERYESKPQGGLAIVNMTPAYAKNAATAKRGLMFGNNRNTLTVQDEIHAKAPSTIWWFMHTKADIAVAADGKSAILTQNGKRLGVTMSFSGQAPAGAVFKVMDAKPLPVSPNPSGQDANTGIRKLALELTGVQDLNMAIHLTPLAVGDNVPGVASYVPLASWSIADGEIQPLPQLSQITLNGQPLSGFSKTNYHYAVNVPFGSQSYPAVNATPAKPGDQVTVAQNVYSPNPVVITVTDAVYTDRSQQYVVQFNAQSVPTKPAGYTQLAVQGVTASSAQEGNGEDRAIDGDLNTRWSAENTQWIQLDLGGVKPINGLGIAFYNGATRYFKLDISVSQDGQTWEKVQNAVSSGLSSNMEYFGFAPKQARYVRVTGYGNSVNAWNSYSEMAVFSG</sequence>
<evidence type="ECO:0000313" key="4">
    <source>
        <dbReference type="EMBL" id="MFD1218824.1"/>
    </source>
</evidence>
<reference evidence="5" key="1">
    <citation type="journal article" date="2019" name="Int. J. Syst. Evol. Microbiol.">
        <title>The Global Catalogue of Microorganisms (GCM) 10K type strain sequencing project: providing services to taxonomists for standard genome sequencing and annotation.</title>
        <authorList>
            <consortium name="The Broad Institute Genomics Platform"/>
            <consortium name="The Broad Institute Genome Sequencing Center for Infectious Disease"/>
            <person name="Wu L."/>
            <person name="Ma J."/>
        </authorList>
    </citation>
    <scope>NUCLEOTIDE SEQUENCE [LARGE SCALE GENOMIC DNA]</scope>
    <source>
        <strain evidence="5">CCUG 53270</strain>
    </source>
</reference>
<dbReference type="SUPFAM" id="SSF55383">
    <property type="entry name" value="Copper amine oxidase, domain N"/>
    <property type="match status" value="1"/>
</dbReference>
<feature type="domain" description="F5/8 type C" evidence="3">
    <location>
        <begin position="1124"/>
        <end position="1260"/>
    </location>
</feature>
<dbReference type="PANTHER" id="PTHR38045:SF1">
    <property type="entry name" value="HEPARINASE II_III-LIKE PROTEIN"/>
    <property type="match status" value="1"/>
</dbReference>
<dbReference type="InterPro" id="IPR012480">
    <property type="entry name" value="Hepar_II_III_C"/>
</dbReference>
<dbReference type="InterPro" id="IPR032518">
    <property type="entry name" value="HepII_N"/>
</dbReference>
<keyword evidence="5" id="KW-1185">Reference proteome</keyword>
<dbReference type="Gene3D" id="2.60.120.260">
    <property type="entry name" value="Galactose-binding domain-like"/>
    <property type="match status" value="1"/>
</dbReference>
<dbReference type="Gene3D" id="2.70.98.70">
    <property type="match status" value="1"/>
</dbReference>
<dbReference type="InterPro" id="IPR012854">
    <property type="entry name" value="Cu_amine_oxidase-like_N"/>
</dbReference>
<dbReference type="InterPro" id="IPR000421">
    <property type="entry name" value="FA58C"/>
</dbReference>
<dbReference type="InterPro" id="IPR013320">
    <property type="entry name" value="ConA-like_dom_sf"/>
</dbReference>
<dbReference type="SUPFAM" id="SSF48230">
    <property type="entry name" value="Chondroitin AC/alginate lyase"/>
    <property type="match status" value="1"/>
</dbReference>
<dbReference type="Pfam" id="PF07940">
    <property type="entry name" value="Hepar_II_III_C"/>
    <property type="match status" value="1"/>
</dbReference>
<gene>
    <name evidence="4" type="ORF">ACFQ4B_01725</name>
</gene>
<accession>A0ABW3UH27</accession>